<feature type="compositionally biased region" description="Low complexity" evidence="1">
    <location>
        <begin position="378"/>
        <end position="390"/>
    </location>
</feature>
<evidence type="ECO:0000313" key="3">
    <source>
        <dbReference type="EnsemblMetazoa" id="HelroP188598"/>
    </source>
</evidence>
<dbReference type="EMBL" id="AMQM01000807">
    <property type="status" value="NOT_ANNOTATED_CDS"/>
    <property type="molecule type" value="Genomic_DNA"/>
</dbReference>
<reference evidence="4" key="1">
    <citation type="submission" date="2012-12" db="EMBL/GenBank/DDBJ databases">
        <authorList>
            <person name="Hellsten U."/>
            <person name="Grimwood J."/>
            <person name="Chapman J.A."/>
            <person name="Shapiro H."/>
            <person name="Aerts A."/>
            <person name="Otillar R.P."/>
            <person name="Terry A.Y."/>
            <person name="Boore J.L."/>
            <person name="Simakov O."/>
            <person name="Marletaz F."/>
            <person name="Cho S.-J."/>
            <person name="Edsinger-Gonzales E."/>
            <person name="Havlak P."/>
            <person name="Kuo D.-H."/>
            <person name="Larsson T."/>
            <person name="Lv J."/>
            <person name="Arendt D."/>
            <person name="Savage R."/>
            <person name="Osoegawa K."/>
            <person name="de Jong P."/>
            <person name="Lindberg D.R."/>
            <person name="Seaver E.C."/>
            <person name="Weisblat D.A."/>
            <person name="Putnam N.H."/>
            <person name="Grigoriev I.V."/>
            <person name="Rokhsar D.S."/>
        </authorList>
    </citation>
    <scope>NUCLEOTIDE SEQUENCE</scope>
</reference>
<feature type="region of interest" description="Disordered" evidence="1">
    <location>
        <begin position="494"/>
        <end position="558"/>
    </location>
</feature>
<dbReference type="HOGENOM" id="CLU_462547_0_0_1"/>
<dbReference type="AlphaFoldDB" id="T1FQ58"/>
<dbReference type="KEGG" id="hro:HELRODRAFT_188598"/>
<reference evidence="3" key="3">
    <citation type="submission" date="2015-06" db="UniProtKB">
        <authorList>
            <consortium name="EnsemblMetazoa"/>
        </authorList>
    </citation>
    <scope>IDENTIFICATION</scope>
</reference>
<dbReference type="CTD" id="20210955"/>
<feature type="compositionally biased region" description="Low complexity" evidence="1">
    <location>
        <begin position="503"/>
        <end position="517"/>
    </location>
</feature>
<keyword evidence="4" id="KW-1185">Reference proteome</keyword>
<feature type="region of interest" description="Disordered" evidence="1">
    <location>
        <begin position="412"/>
        <end position="442"/>
    </location>
</feature>
<feature type="compositionally biased region" description="Basic and acidic residues" evidence="1">
    <location>
        <begin position="549"/>
        <end position="558"/>
    </location>
</feature>
<name>T1FQ58_HELRO</name>
<dbReference type="InParanoid" id="T1FQ58"/>
<accession>T1FQ58</accession>
<evidence type="ECO:0000313" key="2">
    <source>
        <dbReference type="EMBL" id="ESO02152.1"/>
    </source>
</evidence>
<sequence length="590" mass="67711">MPIGKIILKPSVSTCTTDEKKSILTADLTHSTIITFRTESSKNCAGSIEESNNGCACADQRNVESKHEADSMIDKTIVVVKSDDSNSCEVTDFNLASSEQRVRNHFVNNKNVTFVASKSANVSLDLNTTAIDGTNLKIFSENQIIDESNELNKQQNNMEKQASVKRVQPFEDADVIFNEKNATFRLPRSESAIQEEVRIFSEREESLRKERGFQTQEPLVQSEVVEIILDMLLPNLQSQSSSEKKDVVKKFSEMRLKNELLFEKCKEIDLLNQGRIKSLSEEHDFGQSDNQPNVKNNREELVELFKKELKHVSLERLVGFYKAVDQKSAENCPNEEAPKEIRKIKLLSGYKRENSREMNFETSSLDELLKTDAVNAGASRVSSGSSNLSSEFKKKVSNNENANEKHLLAHQVSQETNQEIQMQPIKQQSQRSDEQSVQKMQIQNLIQRRERQESEPQPQPKFIIRQYEQQFRENPSNLNQQQIKLKQGVQKITTDHFEPSPPQTLQKQLQQQIVQEQSKPPQSHQMEDTQFRSEQARKNAEPGGFIRSSSHDKPEKRIKHEMAEAKKKEEELKEYRRSLINFIAERTKLA</sequence>
<dbReference type="OrthoDB" id="9449914at2759"/>
<evidence type="ECO:0000256" key="1">
    <source>
        <dbReference type="SAM" id="MobiDB-lite"/>
    </source>
</evidence>
<evidence type="ECO:0000313" key="4">
    <source>
        <dbReference type="Proteomes" id="UP000015101"/>
    </source>
</evidence>
<feature type="compositionally biased region" description="Polar residues" evidence="1">
    <location>
        <begin position="412"/>
        <end position="430"/>
    </location>
</feature>
<gene>
    <name evidence="3" type="primary">20210955</name>
    <name evidence="2" type="ORF">HELRODRAFT_188598</name>
</gene>
<protein>
    <submittedName>
        <fullName evidence="2 3">Uncharacterized protein</fullName>
    </submittedName>
</protein>
<reference evidence="2 4" key="2">
    <citation type="journal article" date="2013" name="Nature">
        <title>Insights into bilaterian evolution from three spiralian genomes.</title>
        <authorList>
            <person name="Simakov O."/>
            <person name="Marletaz F."/>
            <person name="Cho S.J."/>
            <person name="Edsinger-Gonzales E."/>
            <person name="Havlak P."/>
            <person name="Hellsten U."/>
            <person name="Kuo D.H."/>
            <person name="Larsson T."/>
            <person name="Lv J."/>
            <person name="Arendt D."/>
            <person name="Savage R."/>
            <person name="Osoegawa K."/>
            <person name="de Jong P."/>
            <person name="Grimwood J."/>
            <person name="Chapman J.A."/>
            <person name="Shapiro H."/>
            <person name="Aerts A."/>
            <person name="Otillar R.P."/>
            <person name="Terry A.Y."/>
            <person name="Boore J.L."/>
            <person name="Grigoriev I.V."/>
            <person name="Lindberg D.R."/>
            <person name="Seaver E.C."/>
            <person name="Weisblat D.A."/>
            <person name="Putnam N.H."/>
            <person name="Rokhsar D.S."/>
        </authorList>
    </citation>
    <scope>NUCLEOTIDE SEQUENCE</scope>
</reference>
<dbReference type="RefSeq" id="XP_009019560.1">
    <property type="nucleotide sequence ID" value="XM_009021312.1"/>
</dbReference>
<dbReference type="EMBL" id="KB096742">
    <property type="protein sequence ID" value="ESO02152.1"/>
    <property type="molecule type" value="Genomic_DNA"/>
</dbReference>
<feature type="compositionally biased region" description="Basic and acidic residues" evidence="1">
    <location>
        <begin position="525"/>
        <end position="540"/>
    </location>
</feature>
<organism evidence="3 4">
    <name type="scientific">Helobdella robusta</name>
    <name type="common">Californian leech</name>
    <dbReference type="NCBI Taxonomy" id="6412"/>
    <lineage>
        <taxon>Eukaryota</taxon>
        <taxon>Metazoa</taxon>
        <taxon>Spiralia</taxon>
        <taxon>Lophotrochozoa</taxon>
        <taxon>Annelida</taxon>
        <taxon>Clitellata</taxon>
        <taxon>Hirudinea</taxon>
        <taxon>Rhynchobdellida</taxon>
        <taxon>Glossiphoniidae</taxon>
        <taxon>Helobdella</taxon>
    </lineage>
</organism>
<feature type="region of interest" description="Disordered" evidence="1">
    <location>
        <begin position="378"/>
        <end position="398"/>
    </location>
</feature>
<proteinExistence type="predicted"/>
<dbReference type="Proteomes" id="UP000015101">
    <property type="component" value="Unassembled WGS sequence"/>
</dbReference>
<dbReference type="GeneID" id="20210955"/>
<dbReference type="EnsemblMetazoa" id="HelroT188598">
    <property type="protein sequence ID" value="HelroP188598"/>
    <property type="gene ID" value="HelroG188598"/>
</dbReference>